<dbReference type="InParanoid" id="K1QAL2"/>
<dbReference type="AlphaFoldDB" id="K1QAL2"/>
<accession>K1QAL2</accession>
<evidence type="ECO:0000313" key="1">
    <source>
        <dbReference type="EMBL" id="EKC33732.1"/>
    </source>
</evidence>
<dbReference type="EMBL" id="JH817877">
    <property type="protein sequence ID" value="EKC33732.1"/>
    <property type="molecule type" value="Genomic_DNA"/>
</dbReference>
<proteinExistence type="predicted"/>
<gene>
    <name evidence="1" type="ORF">CGI_10023266</name>
</gene>
<sequence>MSTSVITGITGGCDSLVTANNPEDEQFETDPQILGSILERTTSAKGRSCSSLRPSAGTRGSANETEMKN</sequence>
<dbReference type="HOGENOM" id="CLU_2778359_0_0_1"/>
<name>K1QAL2_MAGGI</name>
<reference evidence="1" key="1">
    <citation type="journal article" date="2012" name="Nature">
        <title>The oyster genome reveals stress adaptation and complexity of shell formation.</title>
        <authorList>
            <person name="Zhang G."/>
            <person name="Fang X."/>
            <person name="Guo X."/>
            <person name="Li L."/>
            <person name="Luo R."/>
            <person name="Xu F."/>
            <person name="Yang P."/>
            <person name="Zhang L."/>
            <person name="Wang X."/>
            <person name="Qi H."/>
            <person name="Xiong Z."/>
            <person name="Que H."/>
            <person name="Xie Y."/>
            <person name="Holland P.W."/>
            <person name="Paps J."/>
            <person name="Zhu Y."/>
            <person name="Wu F."/>
            <person name="Chen Y."/>
            <person name="Wang J."/>
            <person name="Peng C."/>
            <person name="Meng J."/>
            <person name="Yang L."/>
            <person name="Liu J."/>
            <person name="Wen B."/>
            <person name="Zhang N."/>
            <person name="Huang Z."/>
            <person name="Zhu Q."/>
            <person name="Feng Y."/>
            <person name="Mount A."/>
            <person name="Hedgecock D."/>
            <person name="Xu Z."/>
            <person name="Liu Y."/>
            <person name="Domazet-Loso T."/>
            <person name="Du Y."/>
            <person name="Sun X."/>
            <person name="Zhang S."/>
            <person name="Liu B."/>
            <person name="Cheng P."/>
            <person name="Jiang X."/>
            <person name="Li J."/>
            <person name="Fan D."/>
            <person name="Wang W."/>
            <person name="Fu W."/>
            <person name="Wang T."/>
            <person name="Wang B."/>
            <person name="Zhang J."/>
            <person name="Peng Z."/>
            <person name="Li Y."/>
            <person name="Li N."/>
            <person name="Wang J."/>
            <person name="Chen M."/>
            <person name="He Y."/>
            <person name="Tan F."/>
            <person name="Song X."/>
            <person name="Zheng Q."/>
            <person name="Huang R."/>
            <person name="Yang H."/>
            <person name="Du X."/>
            <person name="Chen L."/>
            <person name="Yang M."/>
            <person name="Gaffney P.M."/>
            <person name="Wang S."/>
            <person name="Luo L."/>
            <person name="She Z."/>
            <person name="Ming Y."/>
            <person name="Huang W."/>
            <person name="Zhang S."/>
            <person name="Huang B."/>
            <person name="Zhang Y."/>
            <person name="Qu T."/>
            <person name="Ni P."/>
            <person name="Miao G."/>
            <person name="Wang J."/>
            <person name="Wang Q."/>
            <person name="Steinberg C.E."/>
            <person name="Wang H."/>
            <person name="Li N."/>
            <person name="Qian L."/>
            <person name="Zhang G."/>
            <person name="Li Y."/>
            <person name="Yang H."/>
            <person name="Liu X."/>
            <person name="Wang J."/>
            <person name="Yin Y."/>
            <person name="Wang J."/>
        </authorList>
    </citation>
    <scope>NUCLEOTIDE SEQUENCE [LARGE SCALE GENOMIC DNA]</scope>
    <source>
        <strain evidence="1">05x7-T-G4-1.051#20</strain>
    </source>
</reference>
<organism evidence="1">
    <name type="scientific">Magallana gigas</name>
    <name type="common">Pacific oyster</name>
    <name type="synonym">Crassostrea gigas</name>
    <dbReference type="NCBI Taxonomy" id="29159"/>
    <lineage>
        <taxon>Eukaryota</taxon>
        <taxon>Metazoa</taxon>
        <taxon>Spiralia</taxon>
        <taxon>Lophotrochozoa</taxon>
        <taxon>Mollusca</taxon>
        <taxon>Bivalvia</taxon>
        <taxon>Autobranchia</taxon>
        <taxon>Pteriomorphia</taxon>
        <taxon>Ostreida</taxon>
        <taxon>Ostreoidea</taxon>
        <taxon>Ostreidae</taxon>
        <taxon>Magallana</taxon>
    </lineage>
</organism>
<protein>
    <submittedName>
        <fullName evidence="1">Uncharacterized protein</fullName>
    </submittedName>
</protein>